<sequence length="213" mass="22990">MSRKRQAQHRLGPQRDPAIDEAVLRATRELLIENGYAGTTIDAISTRAGAGRPAIYRRWPSKAHIVHDAVYPVMESETVSDDVEIAEEIGRLTYGAVALFGDAAAREAVPGLMSEGRSDPELRKALTTDQLEVVREELGNRIARAVDAGEVREGIDADTLLDVIAGAAIFAQSARDVQDQERLASTLVDIVLNGVLPAAGPTTSSEREPLRQV</sequence>
<dbReference type="SUPFAM" id="SSF46689">
    <property type="entry name" value="Homeodomain-like"/>
    <property type="match status" value="1"/>
</dbReference>
<dbReference type="SUPFAM" id="SSF48498">
    <property type="entry name" value="Tetracyclin repressor-like, C-terminal domain"/>
    <property type="match status" value="1"/>
</dbReference>
<dbReference type="GO" id="GO:0003700">
    <property type="term" value="F:DNA-binding transcription factor activity"/>
    <property type="evidence" value="ECO:0007669"/>
    <property type="project" value="TreeGrafter"/>
</dbReference>
<evidence type="ECO:0000256" key="4">
    <source>
        <dbReference type="PROSITE-ProRule" id="PRU00335"/>
    </source>
</evidence>
<dbReference type="Gene3D" id="1.10.357.10">
    <property type="entry name" value="Tetracycline Repressor, domain 2"/>
    <property type="match status" value="1"/>
</dbReference>
<dbReference type="InterPro" id="IPR023772">
    <property type="entry name" value="DNA-bd_HTH_TetR-type_CS"/>
</dbReference>
<dbReference type="PRINTS" id="PR00455">
    <property type="entry name" value="HTHTETR"/>
</dbReference>
<dbReference type="InterPro" id="IPR036271">
    <property type="entry name" value="Tet_transcr_reg_TetR-rel_C_sf"/>
</dbReference>
<name>A0A3S3ASF4_9NOCA</name>
<dbReference type="Pfam" id="PF16859">
    <property type="entry name" value="TetR_C_11"/>
    <property type="match status" value="1"/>
</dbReference>
<evidence type="ECO:0000256" key="2">
    <source>
        <dbReference type="ARBA" id="ARBA00023125"/>
    </source>
</evidence>
<dbReference type="Proteomes" id="UP000286208">
    <property type="component" value="Unassembled WGS sequence"/>
</dbReference>
<dbReference type="OrthoDB" id="9796019at2"/>
<gene>
    <name evidence="6" type="ORF">EGT67_22640</name>
</gene>
<dbReference type="InterPro" id="IPR011075">
    <property type="entry name" value="TetR_C"/>
</dbReference>
<dbReference type="PROSITE" id="PS50977">
    <property type="entry name" value="HTH_TETR_2"/>
    <property type="match status" value="1"/>
</dbReference>
<keyword evidence="3" id="KW-0804">Transcription</keyword>
<dbReference type="InterPro" id="IPR001647">
    <property type="entry name" value="HTH_TetR"/>
</dbReference>
<dbReference type="PANTHER" id="PTHR30055">
    <property type="entry name" value="HTH-TYPE TRANSCRIPTIONAL REGULATOR RUTR"/>
    <property type="match status" value="1"/>
</dbReference>
<dbReference type="Pfam" id="PF00440">
    <property type="entry name" value="TetR_N"/>
    <property type="match status" value="1"/>
</dbReference>
<protein>
    <submittedName>
        <fullName evidence="6">TetR/AcrR family transcriptional regulator</fullName>
    </submittedName>
</protein>
<dbReference type="GO" id="GO:0000976">
    <property type="term" value="F:transcription cis-regulatory region binding"/>
    <property type="evidence" value="ECO:0007669"/>
    <property type="project" value="TreeGrafter"/>
</dbReference>
<proteinExistence type="predicted"/>
<dbReference type="InterPro" id="IPR050109">
    <property type="entry name" value="HTH-type_TetR-like_transc_reg"/>
</dbReference>
<feature type="domain" description="HTH tetR-type" evidence="5">
    <location>
        <begin position="17"/>
        <end position="77"/>
    </location>
</feature>
<dbReference type="PANTHER" id="PTHR30055:SF148">
    <property type="entry name" value="TETR-FAMILY TRANSCRIPTIONAL REGULATOR"/>
    <property type="match status" value="1"/>
</dbReference>
<organism evidence="6 7">
    <name type="scientific">Prescottella agglutinans</name>
    <dbReference type="NCBI Taxonomy" id="1644129"/>
    <lineage>
        <taxon>Bacteria</taxon>
        <taxon>Bacillati</taxon>
        <taxon>Actinomycetota</taxon>
        <taxon>Actinomycetes</taxon>
        <taxon>Mycobacteriales</taxon>
        <taxon>Nocardiaceae</taxon>
        <taxon>Prescottella</taxon>
    </lineage>
</organism>
<evidence type="ECO:0000256" key="3">
    <source>
        <dbReference type="ARBA" id="ARBA00023163"/>
    </source>
</evidence>
<dbReference type="InterPro" id="IPR009057">
    <property type="entry name" value="Homeodomain-like_sf"/>
</dbReference>
<accession>A0A3S3ASF4</accession>
<keyword evidence="7" id="KW-1185">Reference proteome</keyword>
<dbReference type="AlphaFoldDB" id="A0A3S3ASF4"/>
<keyword evidence="2 4" id="KW-0238">DNA-binding</keyword>
<dbReference type="PROSITE" id="PS01081">
    <property type="entry name" value="HTH_TETR_1"/>
    <property type="match status" value="1"/>
</dbReference>
<reference evidence="6 7" key="1">
    <citation type="submission" date="2018-11" db="EMBL/GenBank/DDBJ databases">
        <title>Rhodococcus spongicola sp. nov. and Rhodococcus xishaensis sp. nov. from marine sponges.</title>
        <authorList>
            <person name="Li L."/>
            <person name="Lin H.W."/>
        </authorList>
    </citation>
    <scope>NUCLEOTIDE SEQUENCE [LARGE SCALE GENOMIC DNA]</scope>
    <source>
        <strain evidence="6 7">CCTCC AB2014297</strain>
    </source>
</reference>
<evidence type="ECO:0000313" key="7">
    <source>
        <dbReference type="Proteomes" id="UP000286208"/>
    </source>
</evidence>
<dbReference type="EMBL" id="RKLP01000013">
    <property type="protein sequence ID" value="RVW07337.1"/>
    <property type="molecule type" value="Genomic_DNA"/>
</dbReference>
<evidence type="ECO:0000259" key="5">
    <source>
        <dbReference type="PROSITE" id="PS50977"/>
    </source>
</evidence>
<evidence type="ECO:0000256" key="1">
    <source>
        <dbReference type="ARBA" id="ARBA00023015"/>
    </source>
</evidence>
<comment type="caution">
    <text evidence="6">The sequence shown here is derived from an EMBL/GenBank/DDBJ whole genome shotgun (WGS) entry which is preliminary data.</text>
</comment>
<dbReference type="Gene3D" id="1.10.10.60">
    <property type="entry name" value="Homeodomain-like"/>
    <property type="match status" value="1"/>
</dbReference>
<dbReference type="RefSeq" id="WP_127918339.1">
    <property type="nucleotide sequence ID" value="NZ_RKLP01000013.1"/>
</dbReference>
<evidence type="ECO:0000313" key="6">
    <source>
        <dbReference type="EMBL" id="RVW07337.1"/>
    </source>
</evidence>
<feature type="DNA-binding region" description="H-T-H motif" evidence="4">
    <location>
        <begin position="40"/>
        <end position="59"/>
    </location>
</feature>
<keyword evidence="1" id="KW-0805">Transcription regulation</keyword>